<dbReference type="InterPro" id="IPR029021">
    <property type="entry name" value="Prot-tyrosine_phosphatase-like"/>
</dbReference>
<gene>
    <name evidence="2" type="ORF">NIES21_35510</name>
</gene>
<accession>A0A1Z4GJQ6</accession>
<reference evidence="2 3" key="1">
    <citation type="submission" date="2017-06" db="EMBL/GenBank/DDBJ databases">
        <title>Genome sequencing of cyanobaciteial culture collection at National Institute for Environmental Studies (NIES).</title>
        <authorList>
            <person name="Hirose Y."/>
            <person name="Shimura Y."/>
            <person name="Fujisawa T."/>
            <person name="Nakamura Y."/>
            <person name="Kawachi M."/>
        </authorList>
    </citation>
    <scope>NUCLEOTIDE SEQUENCE [LARGE SCALE GENOMIC DNA]</scope>
    <source>
        <strain evidence="2 3">NIES-21</strain>
    </source>
</reference>
<dbReference type="PANTHER" id="PTHR23339">
    <property type="entry name" value="TYROSINE SPECIFIC PROTEIN PHOSPHATASE AND DUAL SPECIFICITY PROTEIN PHOSPHATASE"/>
    <property type="match status" value="1"/>
</dbReference>
<evidence type="ECO:0000259" key="1">
    <source>
        <dbReference type="PROSITE" id="PS50056"/>
    </source>
</evidence>
<dbReference type="InterPro" id="IPR000340">
    <property type="entry name" value="Dual-sp_phosphatase_cat-dom"/>
</dbReference>
<dbReference type="OrthoDB" id="9806482at2"/>
<proteinExistence type="predicted"/>
<dbReference type="Gene3D" id="3.90.190.10">
    <property type="entry name" value="Protein tyrosine phosphatase superfamily"/>
    <property type="match status" value="1"/>
</dbReference>
<dbReference type="SUPFAM" id="SSF52799">
    <property type="entry name" value="(Phosphotyrosine protein) phosphatases II"/>
    <property type="match status" value="1"/>
</dbReference>
<organism evidence="2 3">
    <name type="scientific">Anabaenopsis circularis NIES-21</name>
    <dbReference type="NCBI Taxonomy" id="1085406"/>
    <lineage>
        <taxon>Bacteria</taxon>
        <taxon>Bacillati</taxon>
        <taxon>Cyanobacteriota</taxon>
        <taxon>Cyanophyceae</taxon>
        <taxon>Nostocales</taxon>
        <taxon>Nodulariaceae</taxon>
        <taxon>Anabaenopsis</taxon>
    </lineage>
</organism>
<keyword evidence="3" id="KW-1185">Reference proteome</keyword>
<sequence>MTKNTYKFAAAWEHEPIVFGASRPGYSHQKVSNWIEFMKQQNIQRVCCLLSEEQLALYPHLLGIYQQEFGSQKVCWTPIEDFHFANLETLTQKILPFLLAADKESEKVVVHCSGGIGRTGHVLAAWLVSMRGFSNQDAIAAVRRTGRNPYEAAIAAALTLRNPFKVVKELNILLDDCRLAF</sequence>
<evidence type="ECO:0000313" key="3">
    <source>
        <dbReference type="Proteomes" id="UP000218287"/>
    </source>
</evidence>
<dbReference type="InterPro" id="IPR000387">
    <property type="entry name" value="Tyr_Pase_dom"/>
</dbReference>
<protein>
    <recommendedName>
        <fullName evidence="1">Tyrosine specific protein phosphatases domain-containing protein</fullName>
    </recommendedName>
</protein>
<dbReference type="EMBL" id="AP018174">
    <property type="protein sequence ID" value="BAY17709.1"/>
    <property type="molecule type" value="Genomic_DNA"/>
</dbReference>
<name>A0A1Z4GJQ6_9CYAN</name>
<dbReference type="InterPro" id="IPR016130">
    <property type="entry name" value="Tyr_Pase_AS"/>
</dbReference>
<dbReference type="InterPro" id="IPR050561">
    <property type="entry name" value="PTP"/>
</dbReference>
<dbReference type="Proteomes" id="UP000218287">
    <property type="component" value="Chromosome"/>
</dbReference>
<dbReference type="AlphaFoldDB" id="A0A1Z4GJQ6"/>
<dbReference type="PROSITE" id="PS50056">
    <property type="entry name" value="TYR_PHOSPHATASE_2"/>
    <property type="match status" value="1"/>
</dbReference>
<dbReference type="Pfam" id="PF00782">
    <property type="entry name" value="DSPc"/>
    <property type="match status" value="1"/>
</dbReference>
<evidence type="ECO:0000313" key="2">
    <source>
        <dbReference type="EMBL" id="BAY17709.1"/>
    </source>
</evidence>
<feature type="domain" description="Tyrosine specific protein phosphatases" evidence="1">
    <location>
        <begin position="88"/>
        <end position="144"/>
    </location>
</feature>
<dbReference type="PROSITE" id="PS00383">
    <property type="entry name" value="TYR_PHOSPHATASE_1"/>
    <property type="match status" value="1"/>
</dbReference>